<dbReference type="GO" id="GO:0004930">
    <property type="term" value="F:G protein-coupled receptor activity"/>
    <property type="evidence" value="ECO:0007669"/>
    <property type="project" value="UniProtKB-KW"/>
</dbReference>
<dbReference type="PROSITE" id="PS50262">
    <property type="entry name" value="G_PROTEIN_RECEP_F1_2"/>
    <property type="match status" value="1"/>
</dbReference>
<dbReference type="GO" id="GO:0016020">
    <property type="term" value="C:membrane"/>
    <property type="evidence" value="ECO:0007669"/>
    <property type="project" value="UniProtKB-SubCell"/>
</dbReference>
<keyword evidence="4 13" id="KW-0812">Transmembrane</keyword>
<evidence type="ECO:0000256" key="2">
    <source>
        <dbReference type="ARBA" id="ARBA00022543"/>
    </source>
</evidence>
<keyword evidence="2" id="KW-0600">Photoreceptor protein</keyword>
<reference evidence="16 17" key="1">
    <citation type="submission" date="2019-03" db="EMBL/GenBank/DDBJ databases">
        <title>First draft genome of Liparis tanakae, snailfish: a comprehensive survey of snailfish specific genes.</title>
        <authorList>
            <person name="Kim W."/>
            <person name="Song I."/>
            <person name="Jeong J.-H."/>
            <person name="Kim D."/>
            <person name="Kim S."/>
            <person name="Ryu S."/>
            <person name="Song J.Y."/>
            <person name="Lee S.K."/>
        </authorList>
    </citation>
    <scope>NUCLEOTIDE SEQUENCE [LARGE SCALE GENOMIC DNA]</scope>
    <source>
        <tissue evidence="16">Muscle</tissue>
    </source>
</reference>
<dbReference type="Proteomes" id="UP000314294">
    <property type="component" value="Unassembled WGS sequence"/>
</dbReference>
<feature type="transmembrane region" description="Helical" evidence="13">
    <location>
        <begin position="116"/>
        <end position="142"/>
    </location>
</feature>
<evidence type="ECO:0000256" key="9">
    <source>
        <dbReference type="ARBA" id="ARBA00023136"/>
    </source>
</evidence>
<feature type="chain" id="PRO_5021322319" evidence="14">
    <location>
        <begin position="24"/>
        <end position="338"/>
    </location>
</feature>
<feature type="region of interest" description="Disordered" evidence="12">
    <location>
        <begin position="263"/>
        <end position="307"/>
    </location>
</feature>
<dbReference type="PANTHER" id="PTHR24240">
    <property type="entry name" value="OPSIN"/>
    <property type="match status" value="1"/>
</dbReference>
<comment type="caution">
    <text evidence="16">The sequence shown here is derived from an EMBL/GenBank/DDBJ whole genome shotgun (WGS) entry which is preliminary data.</text>
</comment>
<feature type="transmembrane region" description="Helical" evidence="13">
    <location>
        <begin position="206"/>
        <end position="229"/>
    </location>
</feature>
<dbReference type="GO" id="GO:0007602">
    <property type="term" value="P:phototransduction"/>
    <property type="evidence" value="ECO:0007669"/>
    <property type="project" value="UniProtKB-KW"/>
</dbReference>
<dbReference type="GO" id="GO:0009881">
    <property type="term" value="F:photoreceptor activity"/>
    <property type="evidence" value="ECO:0007669"/>
    <property type="project" value="UniProtKB-KW"/>
</dbReference>
<accession>A0A4Z2FVH4</accession>
<protein>
    <submittedName>
        <fullName evidence="16">Opsin-5</fullName>
    </submittedName>
</protein>
<feature type="domain" description="G-protein coupled receptors family 1 profile" evidence="15">
    <location>
        <begin position="71"/>
        <end position="226"/>
    </location>
</feature>
<evidence type="ECO:0000256" key="3">
    <source>
        <dbReference type="ARBA" id="ARBA00022606"/>
    </source>
</evidence>
<evidence type="ECO:0000256" key="8">
    <source>
        <dbReference type="ARBA" id="ARBA00023040"/>
    </source>
</evidence>
<keyword evidence="6 13" id="KW-1133">Transmembrane helix</keyword>
<keyword evidence="11" id="KW-0807">Transducer</keyword>
<dbReference type="PRINTS" id="PR00237">
    <property type="entry name" value="GPCRRHODOPSN"/>
</dbReference>
<organism evidence="16 17">
    <name type="scientific">Liparis tanakae</name>
    <name type="common">Tanaka's snailfish</name>
    <dbReference type="NCBI Taxonomy" id="230148"/>
    <lineage>
        <taxon>Eukaryota</taxon>
        <taxon>Metazoa</taxon>
        <taxon>Chordata</taxon>
        <taxon>Craniata</taxon>
        <taxon>Vertebrata</taxon>
        <taxon>Euteleostomi</taxon>
        <taxon>Actinopterygii</taxon>
        <taxon>Neopterygii</taxon>
        <taxon>Teleostei</taxon>
        <taxon>Neoteleostei</taxon>
        <taxon>Acanthomorphata</taxon>
        <taxon>Eupercaria</taxon>
        <taxon>Perciformes</taxon>
        <taxon>Cottioidei</taxon>
        <taxon>Cottales</taxon>
        <taxon>Liparidae</taxon>
        <taxon>Liparis</taxon>
    </lineage>
</organism>
<evidence type="ECO:0000256" key="1">
    <source>
        <dbReference type="ARBA" id="ARBA00004141"/>
    </source>
</evidence>
<keyword evidence="14" id="KW-0732">Signal</keyword>
<keyword evidence="10" id="KW-0675">Receptor</keyword>
<dbReference type="AlphaFoldDB" id="A0A4Z2FVH4"/>
<dbReference type="OrthoDB" id="2101615at2759"/>
<name>A0A4Z2FVH4_9TELE</name>
<keyword evidence="5" id="KW-0681">Retinal protein</keyword>
<dbReference type="InterPro" id="IPR027430">
    <property type="entry name" value="Retinal_BS"/>
</dbReference>
<evidence type="ECO:0000259" key="15">
    <source>
        <dbReference type="PROSITE" id="PS50262"/>
    </source>
</evidence>
<dbReference type="InterPro" id="IPR000276">
    <property type="entry name" value="GPCR_Rhodpsn"/>
</dbReference>
<dbReference type="Gene3D" id="1.20.1070.10">
    <property type="entry name" value="Rhodopsin 7-helix transmembrane proteins"/>
    <property type="match status" value="1"/>
</dbReference>
<evidence type="ECO:0000256" key="6">
    <source>
        <dbReference type="ARBA" id="ARBA00022989"/>
    </source>
</evidence>
<evidence type="ECO:0000256" key="10">
    <source>
        <dbReference type="ARBA" id="ARBA00023170"/>
    </source>
</evidence>
<dbReference type="EMBL" id="SRLO01000879">
    <property type="protein sequence ID" value="TNN44880.1"/>
    <property type="molecule type" value="Genomic_DNA"/>
</dbReference>
<sequence length="338" mass="35967">MSSSSSCCSPVLFLLFLLFSSSPLPPSFSSSSSSCPLPPSFSSSFSSSCPLPPPPSSSASGNKFSFCHACLLVAAVWGYAVVFAVGPLSGWGRYGAEPYGTACCIDWEAPSRDAAAMSYIVCLFFFCYVVPCTVIFLSYLFILLTVRGSRSAVRQHVSPQNKIANAHTLIVKLSVAVCIGFLMAWSPYAIVSMWAAFGNPTAVPPMAFALAAIFAKSSTLYNPIVYLVFKPNFRKSLCRDAALCRRTVCGRLFPGAAAQKGTCGAATHSDEGNSTRLSNGLPENHGGCRHCPSPERLGGTAEHPAPRGRRLTAKILKGSANRELAVSQLSNELQSDFL</sequence>
<evidence type="ECO:0000313" key="17">
    <source>
        <dbReference type="Proteomes" id="UP000314294"/>
    </source>
</evidence>
<dbReference type="PROSITE" id="PS00238">
    <property type="entry name" value="OPSIN"/>
    <property type="match status" value="1"/>
</dbReference>
<evidence type="ECO:0000256" key="12">
    <source>
        <dbReference type="SAM" id="MobiDB-lite"/>
    </source>
</evidence>
<dbReference type="Pfam" id="PF00001">
    <property type="entry name" value="7tm_1"/>
    <property type="match status" value="1"/>
</dbReference>
<keyword evidence="17" id="KW-1185">Reference proteome</keyword>
<proteinExistence type="predicted"/>
<keyword evidence="9 13" id="KW-0472">Membrane</keyword>
<keyword evidence="8" id="KW-0297">G-protein coupled receptor</keyword>
<evidence type="ECO:0000256" key="4">
    <source>
        <dbReference type="ARBA" id="ARBA00022692"/>
    </source>
</evidence>
<evidence type="ECO:0000256" key="5">
    <source>
        <dbReference type="ARBA" id="ARBA00022925"/>
    </source>
</evidence>
<dbReference type="InterPro" id="IPR050125">
    <property type="entry name" value="GPCR_opsins"/>
</dbReference>
<feature type="signal peptide" evidence="14">
    <location>
        <begin position="1"/>
        <end position="23"/>
    </location>
</feature>
<dbReference type="SUPFAM" id="SSF81321">
    <property type="entry name" value="Family A G protein-coupled receptor-like"/>
    <property type="match status" value="1"/>
</dbReference>
<evidence type="ECO:0000256" key="7">
    <source>
        <dbReference type="ARBA" id="ARBA00022991"/>
    </source>
</evidence>
<evidence type="ECO:0000256" key="14">
    <source>
        <dbReference type="SAM" id="SignalP"/>
    </source>
</evidence>
<keyword evidence="7" id="KW-0157">Chromophore</keyword>
<evidence type="ECO:0000256" key="13">
    <source>
        <dbReference type="SAM" id="Phobius"/>
    </source>
</evidence>
<dbReference type="InterPro" id="IPR017452">
    <property type="entry name" value="GPCR_Rhodpsn_7TM"/>
</dbReference>
<comment type="subcellular location">
    <subcellularLocation>
        <location evidence="1">Membrane</location>
        <topology evidence="1">Multi-pass membrane protein</topology>
    </subcellularLocation>
</comment>
<evidence type="ECO:0000313" key="16">
    <source>
        <dbReference type="EMBL" id="TNN44880.1"/>
    </source>
</evidence>
<evidence type="ECO:0000256" key="11">
    <source>
        <dbReference type="ARBA" id="ARBA00023224"/>
    </source>
</evidence>
<gene>
    <name evidence="16" type="primary">Opn5_0</name>
    <name evidence="16" type="ORF">EYF80_044930</name>
</gene>
<feature type="transmembrane region" description="Helical" evidence="13">
    <location>
        <begin position="163"/>
        <end position="186"/>
    </location>
</feature>
<keyword evidence="3" id="KW-0716">Sensory transduction</keyword>